<feature type="compositionally biased region" description="Basic and acidic residues" evidence="4">
    <location>
        <begin position="952"/>
        <end position="965"/>
    </location>
</feature>
<feature type="compositionally biased region" description="Basic and acidic residues" evidence="4">
    <location>
        <begin position="811"/>
        <end position="824"/>
    </location>
</feature>
<organism evidence="6 7">
    <name type="scientific">Thalassiosira oceanica</name>
    <name type="common">Marine diatom</name>
    <dbReference type="NCBI Taxonomy" id="159749"/>
    <lineage>
        <taxon>Eukaryota</taxon>
        <taxon>Sar</taxon>
        <taxon>Stramenopiles</taxon>
        <taxon>Ochrophyta</taxon>
        <taxon>Bacillariophyta</taxon>
        <taxon>Coscinodiscophyceae</taxon>
        <taxon>Thalassiosirophycidae</taxon>
        <taxon>Thalassiosirales</taxon>
        <taxon>Thalassiosiraceae</taxon>
        <taxon>Thalassiosira</taxon>
    </lineage>
</organism>
<evidence type="ECO:0000256" key="4">
    <source>
        <dbReference type="SAM" id="MobiDB-lite"/>
    </source>
</evidence>
<dbReference type="OMA" id="DKMFANV"/>
<feature type="region of interest" description="Disordered" evidence="4">
    <location>
        <begin position="1003"/>
        <end position="1195"/>
    </location>
</feature>
<feature type="compositionally biased region" description="Acidic residues" evidence="4">
    <location>
        <begin position="458"/>
        <end position="467"/>
    </location>
</feature>
<feature type="region of interest" description="Disordered" evidence="4">
    <location>
        <begin position="2777"/>
        <end position="2821"/>
    </location>
</feature>
<feature type="compositionally biased region" description="Polar residues" evidence="4">
    <location>
        <begin position="794"/>
        <end position="805"/>
    </location>
</feature>
<gene>
    <name evidence="6" type="ORF">THAOC_27008</name>
</gene>
<dbReference type="Gene3D" id="1.25.10.10">
    <property type="entry name" value="Leucine-rich Repeat Variant"/>
    <property type="match status" value="5"/>
</dbReference>
<feature type="region of interest" description="Disordered" evidence="4">
    <location>
        <begin position="664"/>
        <end position="683"/>
    </location>
</feature>
<comment type="subcellular location">
    <subcellularLocation>
        <location evidence="1">Cytoplasm</location>
        <location evidence="1">Cytoskeleton</location>
    </subcellularLocation>
</comment>
<evidence type="ECO:0000256" key="1">
    <source>
        <dbReference type="ARBA" id="ARBA00004245"/>
    </source>
</evidence>
<sequence length="3259" mass="348347">MSADFGGRGGAAEDAELLAELMAISNRSSGNRFDDETTTTDAITSGGNGPGNLDASQTAAEPASTNESEEAVNFASGSDGGVEESGREADEMEGSTAIATAAVQTTTTDEVAASEDDGGEPAEEEFFPNMEPEASDEQEDRPAGFRSNLPSTFSGDRGGAAEDADLLAELRAISNKSSTDRFASSEDDAESDPSEKDTVVDKEPRPKKRADKAKGGDRPLPPWKRKAGRTKKAEVEVDVVVAAPAPSRDAEQAVESSEAPMDSGADRESVPPQQDADAAATAAVEDDGGEPAEEDFFPNIEPEASDEQEDRPAGFRSNLPSTFSGDRGGAAEDADLLAELRAISNKSSTDRFASSEDDAGSDPSEKDTVVDKEPQAGRSKKKANKAKGGDRPLPPWKRKAGRTKKAEVEVDVVVAAPAPSRDAEQAVESSEAPIDSGADRESVPPQQDADAAATAAVDDGEVAEEDFFPNMPSVEALQGGTASDETGGLKSDLPCTFSGDRGGAAEDADLLAELRAISNKSSAGRFAGSEGDAGSGPPENDTADGRPGHQATASEPGKVSKAKIDDRPLPPWKQSNGANQNSAVELDVVVAATAPAGDDEPTEEDFFPNMDTETAGSLPGQQEDEQILGGFESDLPNTFTGDRGGSAEDAALLAELRAISNKTSTDRFASENDAGANPPENDTLVCEEPQRAINRLKKKAGKVEGDGRPLPPWKRKASKKSNSELDVIVAAPGGQSIGPTVPKPNESANEPNLAKTFSGDRGGAAEDAELLAELMAISSKSSADRFANDESESSQDGHSGSTETGNAKGGNRAERSLPSGKREGAGTNLDSANVDVAVPAQSQEERNKYISGGSRGGVAVNEASASDEMGIKSNLPNTFSGDRGGAAEDADLLAELRAISSKSHTDRFAEAKSDNTTNAQTEDDKPLPPWKRKGAKNKPVTVDSVVAFPEQCKAEDSRIDGRRSEVAVSSGKGITSDLPNTFRGDRGGSAEDAALLAELRAVSNKSSADRFADEGDVAPPGDPETALTSGAPALASDRPVPKRKTDRPRPPWKRKDTKRATSAGFDVVVAAPPATSSDAPTDGSSATAGQSEATAKSSSHPTAIKSTAPKTFSGDRGGAAEDEELLAELRAISNSASNRFDASDGADTQASRDQPSMTDEYAVINENSEMTREKGDQLPPWKRKSARKKVTPSVATDVALPQNQMQIADATSLHGIKSSLPNTFQGGAVEDADLLAELRAVSMNSSSGRFNGEKEKPAESSEKATYQAVESKARPSTAPTLPKRDLPNAPSTSGGITSAPPDTDIKITDETLEESLKSSKWQVRKASYSFLRDRITIFLSGNEPASQLISCEIHSALDASVPTALMDKIAGSLDEALLLSVLYVDCCQGARLEENARKIMASLVKGNAFASSKTSTLNSSEELVLKLIEVSDDGSATIETIFELIQDNGLKSRKPKAVLFSAKLILKAVESFGVAVLPISKLTTQSEILIAHSNAQAREVGMKILAELCRALGSKSPLQSSIDKLKPSQISQLDSLLKSQPSATRITRRLRCKMGEPESAQSPEETLAALKMSQAEDEAKRQAARPAIDLFRVLPKTCYREKIKLDKWSEKVAALNALIDAGGEQPYKLVAPSGSVDYAPLIRELRQVLGHTHFAVCSKALAALGMLAEGVGAQLFSNLRPLLTTLLALFKDKKVCNAAGSSLDKMFANVFSFEHLLEANDSIPSSLDEKKQKNALVRKSALEYLARCVKSNGTYGTRGQLRSRDAEELAKLSCQKLNDSDASTRKAANGVLVALLSSNDSQVVEATKGVTESSLKTSNPRAYKSLQLASGSANGMSSNPSSRSKPGARPKTAPAPTSKPDNSASHRAKPIAVSNRQRSVTKNKTENSSDLSDDSNESTLPAFDDAVSCLSALRMPNWDDEADEDGNTNLGILRGIASSNWKERVKAISHLTSFYKSEGGKHVTTFPSLFVLVRDSTKSFKESNFNVARALLEMFTAIFDVHATLVKVPEPCICVSATKLAVEKVGDRKLNQASAACLNSLCAVKQPSKVLAVATRTVDGIKSPLVHEALLGWFKSFCSGFGVSSLSTETQHCLIWILKEVGSNNMKVRKSALDLIGEVHAQLGPALQSFVKTRDLQANVISLVDKSCAANPYNPGAQQVDRPLKCLTKECAAIDSTGGESKTSSSLLSAPSLDLVASLKCDCIAQISSTEGKNSWKMRKEGMDNVSKALERCGGRLSTEGKAGVSLKQLVLALRSSLSDSQSNLKPVAASLIGNLLSHMDDEAQAKFGKTVFPALCTASMNDIKLSMRNASLSALSLGTERSQQDGGGANQTAVETLIMSLESVLTDAALKSSGLGDLLSMMDGRLKAVASKISPQKQLSKVIVLSLLSSKSGSRTAAEKLLNTCSEGGVLSSDSLDEQISKLLPAQQRTLRAVIPKHSTKDKELIAAFKKSTTRTRNRPMTTSTQQSTRREAITRPSSASLPPTTATTKKSSPTNELPYNPLESSSTRSLKSQRLGRNASWPDYPEEPSGISFQSLQKVWSQLVPSTASFLFPKGGIKSHQDSVSGCVMLTQALEYSKNHGNNSFIDQLDLIFRWCTIALLARDHTAGLRSLLSLLRLLFERLSEVSYVMLNEEASILLPHLLDKCGVAKSQFKDQFLNVISYVRSSGVCQTKEYYGPVLCMTVVDKSKFASARALAANECRLCVESHGVTAISKKGIRITAKALSSEYQLLDMRNAYLSLLEAAFMKFNDNPERLLQYIDKDLNDKTRELVLGRCVRPNPPGQSFHSVQTPEKRRPSRPSNSQQIQSDPPPTQLASSAAKENLRQRLQNLKDDKHQSGNAAEPKLMASRVCPERSTESSDIFSRTLNEIEQLLDAENLTDDPSVVRGATAINYLLSAMISDPESRPIKTLSDMEVRLLGEGISFDFNNVVETVTGALKFSFHASNDESLPVQLINSIITLLSYLFKLAQNADAISQSTLEYVLRESVQVLLDPRLSGPKYEMAIMRPTNKFAMRAAMAPSRDTALSSLIMLQKETITSSEGKYLAKQSRVYTKLYKKVIADEYDKNDAGPLAGVKLDSMLRSLDWLLQSSQDVRSRDPNSSELLKSSSEMSRSIMLELIKCRGSSVRNAASQLILPGNDLIGNLLAECESELGVTVSQSASSKGTACLDTHKESHFSNLINAFAQAANNGDAHQQQVALSEIIDFRHTHQDVDFDSHLEYLSPQFRSYIREQLRKANEGKCSRKSAGTTFPRSREN</sequence>
<feature type="compositionally biased region" description="Polar residues" evidence="4">
    <location>
        <begin position="2801"/>
        <end position="2810"/>
    </location>
</feature>
<feature type="region of interest" description="Disordered" evidence="4">
    <location>
        <begin position="25"/>
        <end position="162"/>
    </location>
</feature>
<dbReference type="InterPro" id="IPR011989">
    <property type="entry name" value="ARM-like"/>
</dbReference>
<feature type="compositionally biased region" description="Polar residues" evidence="4">
    <location>
        <begin position="2460"/>
        <end position="2469"/>
    </location>
</feature>
<feature type="compositionally biased region" description="Low complexity" evidence="4">
    <location>
        <begin position="448"/>
        <end position="457"/>
    </location>
</feature>
<dbReference type="GO" id="GO:0005856">
    <property type="term" value="C:cytoskeleton"/>
    <property type="evidence" value="ECO:0007669"/>
    <property type="project" value="UniProtKB-SubCell"/>
</dbReference>
<feature type="compositionally biased region" description="Polar residues" evidence="4">
    <location>
        <begin position="1132"/>
        <end position="1157"/>
    </location>
</feature>
<feature type="domain" description="TOG" evidence="5">
    <location>
        <begin position="1583"/>
        <end position="1832"/>
    </location>
</feature>
<feature type="compositionally biased region" description="Basic and acidic residues" evidence="4">
    <location>
        <begin position="193"/>
        <end position="204"/>
    </location>
</feature>
<feature type="compositionally biased region" description="Polar residues" evidence="4">
    <location>
        <begin position="54"/>
        <end position="66"/>
    </location>
</feature>
<feature type="compositionally biased region" description="Low complexity" evidence="4">
    <location>
        <begin position="96"/>
        <end position="111"/>
    </location>
</feature>
<proteinExistence type="predicted"/>
<feature type="compositionally biased region" description="Polar residues" evidence="4">
    <location>
        <begin position="1829"/>
        <end position="1844"/>
    </location>
</feature>
<feature type="compositionally biased region" description="Acidic residues" evidence="4">
    <location>
        <begin position="597"/>
        <end position="606"/>
    </location>
</feature>
<feature type="compositionally biased region" description="Polar residues" evidence="4">
    <location>
        <begin position="2504"/>
        <end position="2514"/>
    </location>
</feature>
<feature type="region of interest" description="Disordered" evidence="4">
    <location>
        <begin position="698"/>
        <end position="766"/>
    </location>
</feature>
<reference evidence="6 7" key="1">
    <citation type="journal article" date="2012" name="Genome Biol.">
        <title>Genome and low-iron response of an oceanic diatom adapted to chronic iron limitation.</title>
        <authorList>
            <person name="Lommer M."/>
            <person name="Specht M."/>
            <person name="Roy A.S."/>
            <person name="Kraemer L."/>
            <person name="Andreson R."/>
            <person name="Gutowska M.A."/>
            <person name="Wolf J."/>
            <person name="Bergner S.V."/>
            <person name="Schilhabel M.B."/>
            <person name="Klostermeier U.C."/>
            <person name="Beiko R.G."/>
            <person name="Rosenstiel P."/>
            <person name="Hippler M."/>
            <person name="Laroche J."/>
        </authorList>
    </citation>
    <scope>NUCLEOTIDE SEQUENCE [LARGE SCALE GENOMIC DNA]</scope>
    <source>
        <strain evidence="6 7">CCMP1005</strain>
    </source>
</reference>
<feature type="compositionally biased region" description="Polar residues" evidence="4">
    <location>
        <begin position="1083"/>
        <end position="1110"/>
    </location>
</feature>
<dbReference type="GO" id="GO:0030951">
    <property type="term" value="P:establishment or maintenance of microtubule cytoskeleton polarity"/>
    <property type="evidence" value="ECO:0007669"/>
    <property type="project" value="InterPro"/>
</dbReference>
<dbReference type="GO" id="GO:0046785">
    <property type="term" value="P:microtubule polymerization"/>
    <property type="evidence" value="ECO:0007669"/>
    <property type="project" value="InterPro"/>
</dbReference>
<dbReference type="EMBL" id="AGNL01037590">
    <property type="protein sequence ID" value="EJK53540.1"/>
    <property type="molecule type" value="Genomic_DNA"/>
</dbReference>
<feature type="region of interest" description="Disordered" evidence="4">
    <location>
        <begin position="1829"/>
        <end position="1900"/>
    </location>
</feature>
<dbReference type="Pfam" id="PF21041">
    <property type="entry name" value="XMAP215_CLASP_TOG"/>
    <property type="match status" value="1"/>
</dbReference>
<keyword evidence="3" id="KW-0206">Cytoskeleton</keyword>
<feature type="compositionally biased region" description="Basic and acidic residues" evidence="4">
    <location>
        <begin position="903"/>
        <end position="913"/>
    </location>
</feature>
<evidence type="ECO:0000313" key="6">
    <source>
        <dbReference type="EMBL" id="EJK53540.1"/>
    </source>
</evidence>
<feature type="region of interest" description="Disordered" evidence="4">
    <location>
        <begin position="952"/>
        <end position="989"/>
    </location>
</feature>
<evidence type="ECO:0000259" key="5">
    <source>
        <dbReference type="SMART" id="SM01349"/>
    </source>
</evidence>
<feature type="domain" description="TOG" evidence="5">
    <location>
        <begin position="2186"/>
        <end position="2445"/>
    </location>
</feature>
<feature type="region of interest" description="Disordered" evidence="4">
    <location>
        <begin position="1245"/>
        <end position="1304"/>
    </location>
</feature>
<dbReference type="SMART" id="SM01349">
    <property type="entry name" value="TOG"/>
    <property type="match status" value="4"/>
</dbReference>
<feature type="compositionally biased region" description="Low complexity" evidence="4">
    <location>
        <begin position="411"/>
        <end position="420"/>
    </location>
</feature>
<feature type="region of interest" description="Disordered" evidence="4">
    <location>
        <begin position="2833"/>
        <end position="2856"/>
    </location>
</feature>
<feature type="region of interest" description="Disordered" evidence="4">
    <location>
        <begin position="901"/>
        <end position="938"/>
    </location>
</feature>
<feature type="compositionally biased region" description="Polar residues" evidence="4">
    <location>
        <begin position="573"/>
        <end position="583"/>
    </location>
</feature>
<dbReference type="GO" id="GO:0051010">
    <property type="term" value="F:microtubule plus-end binding"/>
    <property type="evidence" value="ECO:0007669"/>
    <property type="project" value="InterPro"/>
</dbReference>
<feature type="region of interest" description="Disordered" evidence="4">
    <location>
        <begin position="781"/>
        <end position="886"/>
    </location>
</feature>
<feature type="region of interest" description="Disordered" evidence="4">
    <location>
        <begin position="344"/>
        <end position="503"/>
    </location>
</feature>
<feature type="region of interest" description="Disordered" evidence="4">
    <location>
        <begin position="174"/>
        <end position="332"/>
    </location>
</feature>
<feature type="compositionally biased region" description="Low complexity" evidence="4">
    <location>
        <begin position="2478"/>
        <end position="2496"/>
    </location>
</feature>
<keyword evidence="2" id="KW-0963">Cytoplasm</keyword>
<dbReference type="PANTHER" id="PTHR12609">
    <property type="entry name" value="MICROTUBULE ASSOCIATED PROTEIN XMAP215"/>
    <property type="match status" value="1"/>
</dbReference>
<feature type="domain" description="TOG" evidence="5">
    <location>
        <begin position="1917"/>
        <end position="2157"/>
    </location>
</feature>
<evidence type="ECO:0000256" key="3">
    <source>
        <dbReference type="ARBA" id="ARBA00023212"/>
    </source>
</evidence>
<feature type="compositionally biased region" description="Basic residues" evidence="4">
    <location>
        <begin position="1041"/>
        <end position="1057"/>
    </location>
</feature>
<dbReference type="Proteomes" id="UP000266841">
    <property type="component" value="Unassembled WGS sequence"/>
</dbReference>
<feature type="compositionally biased region" description="Acidic residues" evidence="4">
    <location>
        <begin position="284"/>
        <end position="296"/>
    </location>
</feature>
<dbReference type="GO" id="GO:0007051">
    <property type="term" value="P:spindle organization"/>
    <property type="evidence" value="ECO:0007669"/>
    <property type="project" value="InterPro"/>
</dbReference>
<feature type="compositionally biased region" description="Basic and acidic residues" evidence="4">
    <location>
        <begin position="363"/>
        <end position="375"/>
    </location>
</feature>
<feature type="compositionally biased region" description="Basic and acidic residues" evidence="4">
    <location>
        <begin position="1251"/>
        <end position="1262"/>
    </location>
</feature>
<dbReference type="InterPro" id="IPR045110">
    <property type="entry name" value="XMAP215"/>
</dbReference>
<dbReference type="InterPro" id="IPR048491">
    <property type="entry name" value="XMAP215_CLASP_TOG"/>
</dbReference>
<feature type="region of interest" description="Disordered" evidence="4">
    <location>
        <begin position="521"/>
        <end position="622"/>
    </location>
</feature>
<feature type="compositionally biased region" description="Low complexity" evidence="4">
    <location>
        <begin position="238"/>
        <end position="247"/>
    </location>
</feature>
<name>K0RJY6_THAOC</name>
<dbReference type="GO" id="GO:0061863">
    <property type="term" value="F:microtubule plus end polymerase"/>
    <property type="evidence" value="ECO:0007669"/>
    <property type="project" value="InterPro"/>
</dbReference>
<comment type="caution">
    <text evidence="6">The sequence shown here is derived from an EMBL/GenBank/DDBJ whole genome shotgun (WGS) entry which is preliminary data.</text>
</comment>
<dbReference type="SUPFAM" id="SSF48371">
    <property type="entry name" value="ARM repeat"/>
    <property type="match status" value="2"/>
</dbReference>
<feature type="domain" description="TOG" evidence="5">
    <location>
        <begin position="1297"/>
        <end position="1546"/>
    </location>
</feature>
<dbReference type="eggNOG" id="KOG1820">
    <property type="taxonomic scope" value="Eukaryota"/>
</dbReference>
<dbReference type="InterPro" id="IPR034085">
    <property type="entry name" value="TOG"/>
</dbReference>
<dbReference type="OrthoDB" id="205662at2759"/>
<feature type="compositionally biased region" description="Acidic residues" evidence="4">
    <location>
        <begin position="112"/>
        <end position="126"/>
    </location>
</feature>
<accession>K0RJY6</accession>
<keyword evidence="7" id="KW-1185">Reference proteome</keyword>
<evidence type="ECO:0000313" key="7">
    <source>
        <dbReference type="Proteomes" id="UP000266841"/>
    </source>
</evidence>
<evidence type="ECO:0000256" key="2">
    <source>
        <dbReference type="ARBA" id="ARBA00022490"/>
    </source>
</evidence>
<feature type="compositionally biased region" description="Basic residues" evidence="4">
    <location>
        <begin position="1181"/>
        <end position="1190"/>
    </location>
</feature>
<feature type="region of interest" description="Disordered" evidence="4">
    <location>
        <begin position="2449"/>
        <end position="2525"/>
    </location>
</feature>
<protein>
    <recommendedName>
        <fullName evidence="5">TOG domain-containing protein</fullName>
    </recommendedName>
</protein>
<feature type="compositionally biased region" description="Low complexity" evidence="4">
    <location>
        <begin position="1066"/>
        <end position="1082"/>
    </location>
</feature>
<dbReference type="InterPro" id="IPR016024">
    <property type="entry name" value="ARM-type_fold"/>
</dbReference>